<dbReference type="InterPro" id="IPR001024">
    <property type="entry name" value="PLAT/LH2_dom"/>
</dbReference>
<protein>
    <submittedName>
        <fullName evidence="2">Polycystic kidney disease protein 1-like 2</fullName>
    </submittedName>
</protein>
<dbReference type="SMART" id="SM00308">
    <property type="entry name" value="LH2"/>
    <property type="match status" value="1"/>
</dbReference>
<evidence type="ECO:0000313" key="2">
    <source>
        <dbReference type="EMBL" id="EKC36209.1"/>
    </source>
</evidence>
<organism evidence="2">
    <name type="scientific">Magallana gigas</name>
    <name type="common">Pacific oyster</name>
    <name type="synonym">Crassostrea gigas</name>
    <dbReference type="NCBI Taxonomy" id="29159"/>
    <lineage>
        <taxon>Eukaryota</taxon>
        <taxon>Metazoa</taxon>
        <taxon>Spiralia</taxon>
        <taxon>Lophotrochozoa</taxon>
        <taxon>Mollusca</taxon>
        <taxon>Bivalvia</taxon>
        <taxon>Autobranchia</taxon>
        <taxon>Pteriomorphia</taxon>
        <taxon>Ostreida</taxon>
        <taxon>Ostreoidea</taxon>
        <taxon>Ostreidae</taxon>
        <taxon>Magallana</taxon>
    </lineage>
</organism>
<dbReference type="InterPro" id="IPR051223">
    <property type="entry name" value="Polycystin"/>
</dbReference>
<dbReference type="PANTHER" id="PTHR10877">
    <property type="entry name" value="POLYCYSTIN FAMILY MEMBER"/>
    <property type="match status" value="1"/>
</dbReference>
<dbReference type="GO" id="GO:0016020">
    <property type="term" value="C:membrane"/>
    <property type="evidence" value="ECO:0007669"/>
    <property type="project" value="TreeGrafter"/>
</dbReference>
<dbReference type="InterPro" id="IPR036392">
    <property type="entry name" value="PLAT/LH2_dom_sf"/>
</dbReference>
<gene>
    <name evidence="2" type="ORF">CGI_10024135</name>
</gene>
<dbReference type="FunFam" id="2.60.60.20:FF:000022">
    <property type="entry name" value="Uncharacterized protein"/>
    <property type="match status" value="1"/>
</dbReference>
<evidence type="ECO:0000256" key="1">
    <source>
        <dbReference type="PROSITE-ProRule" id="PRU00152"/>
    </source>
</evidence>
<proteinExistence type="predicted"/>
<dbReference type="SUPFAM" id="SSF49723">
    <property type="entry name" value="Lipase/lipooxygenase domain (PLAT/LH2 domain)"/>
    <property type="match status" value="1"/>
</dbReference>
<dbReference type="AlphaFoldDB" id="K1QYG6"/>
<dbReference type="PANTHER" id="PTHR10877:SF194">
    <property type="entry name" value="LOCATION OF VULVA DEFECTIVE 1"/>
    <property type="match status" value="1"/>
</dbReference>
<dbReference type="HOGENOM" id="CLU_327674_0_0_1"/>
<accession>K1QYG6</accession>
<dbReference type="GO" id="GO:0050982">
    <property type="term" value="P:detection of mechanical stimulus"/>
    <property type="evidence" value="ECO:0007669"/>
    <property type="project" value="TreeGrafter"/>
</dbReference>
<sequence length="878" mass="100672">MSIRVKCTTCSRDDEKRAVYKWNLVEYDPATKATRAINEWENWLETGQVDLELRGWKDEGFRRQQNVELDWKEQISYRIFQEDSQTKEKSLVYEGYERIISGLYFNYGYEEDKSFITIYAEVLDVFGDFTTCNIAPFQIFSPMKDTSVDDFLVNSQEMIETAIEQSNTGLVSMTLETTISTSNREELPETSFIDELIENPETWSSIGEKTTFENLFQNLMDTDQNYTNQEILKEGMQNMTAYLKTSTTSLKIDNTVLQRQMAFCSGSSMEIKQLVTQEAMVSALSSTNDVIENFINTSIKANFPVYEDYLSTSEAILRSVDNMLNILIPKLSPDIPETNDIYKIADQYSSEDTINAYDGLGFSPQERALFVSMSIDAYQESVNSSLEMANQTVPNVQKSILELGTVLKEITHRKQFEVEVTRPGLKTSMEKVQVDQEIDRKNLKIKFDLNTELEEDLQVSPETNNRETVCDCQNPPGDNFATSFFVPPNSIDFSTVFEKFDIIGNGAVFGTVTAIIVLYVIGLLVGRRYDKKDREKWKLFYMSDNLKTDKHVYLVTVFTGLSRNSGTTSNVSFVIASLLKDTGVRHLTDGVKKGFETGSVFTYVMTVQDSLGDLTFLNIWHDNSGKGGDASWNLIKVVVEDAHTGKRFVFFCNQWLSLDSHESSIQCTVPVATSESLQTFNFNFNENTRENVTDSHLWLSMFIRPEKSTFTRCERLSCCVTLLFLTMISNAMFYGKDEAVEQIRVGPIIFALSSIYISFVGIIMTFPIVLTISMIFKKSKWQKEAEDRDKNRENVESFLTQKKEMKFRMPPKCLYVAYVLVVLSILLSGFFVVLYSMEWGKAKSEEWLKTFFMSFLESLFIVDPIKVRFDDPFVFFPY</sequence>
<dbReference type="Pfam" id="PF01477">
    <property type="entry name" value="PLAT"/>
    <property type="match status" value="1"/>
</dbReference>
<dbReference type="GO" id="GO:0005262">
    <property type="term" value="F:calcium channel activity"/>
    <property type="evidence" value="ECO:0007669"/>
    <property type="project" value="TreeGrafter"/>
</dbReference>
<dbReference type="Gene3D" id="2.60.60.20">
    <property type="entry name" value="PLAT/LH2 domain"/>
    <property type="match status" value="1"/>
</dbReference>
<dbReference type="EMBL" id="JH817566">
    <property type="protein sequence ID" value="EKC36209.1"/>
    <property type="molecule type" value="Genomic_DNA"/>
</dbReference>
<dbReference type="InParanoid" id="K1QYG6"/>
<reference evidence="2" key="1">
    <citation type="journal article" date="2012" name="Nature">
        <title>The oyster genome reveals stress adaptation and complexity of shell formation.</title>
        <authorList>
            <person name="Zhang G."/>
            <person name="Fang X."/>
            <person name="Guo X."/>
            <person name="Li L."/>
            <person name="Luo R."/>
            <person name="Xu F."/>
            <person name="Yang P."/>
            <person name="Zhang L."/>
            <person name="Wang X."/>
            <person name="Qi H."/>
            <person name="Xiong Z."/>
            <person name="Que H."/>
            <person name="Xie Y."/>
            <person name="Holland P.W."/>
            <person name="Paps J."/>
            <person name="Zhu Y."/>
            <person name="Wu F."/>
            <person name="Chen Y."/>
            <person name="Wang J."/>
            <person name="Peng C."/>
            <person name="Meng J."/>
            <person name="Yang L."/>
            <person name="Liu J."/>
            <person name="Wen B."/>
            <person name="Zhang N."/>
            <person name="Huang Z."/>
            <person name="Zhu Q."/>
            <person name="Feng Y."/>
            <person name="Mount A."/>
            <person name="Hedgecock D."/>
            <person name="Xu Z."/>
            <person name="Liu Y."/>
            <person name="Domazet-Loso T."/>
            <person name="Du Y."/>
            <person name="Sun X."/>
            <person name="Zhang S."/>
            <person name="Liu B."/>
            <person name="Cheng P."/>
            <person name="Jiang X."/>
            <person name="Li J."/>
            <person name="Fan D."/>
            <person name="Wang W."/>
            <person name="Fu W."/>
            <person name="Wang T."/>
            <person name="Wang B."/>
            <person name="Zhang J."/>
            <person name="Peng Z."/>
            <person name="Li Y."/>
            <person name="Li N."/>
            <person name="Wang J."/>
            <person name="Chen M."/>
            <person name="He Y."/>
            <person name="Tan F."/>
            <person name="Song X."/>
            <person name="Zheng Q."/>
            <person name="Huang R."/>
            <person name="Yang H."/>
            <person name="Du X."/>
            <person name="Chen L."/>
            <person name="Yang M."/>
            <person name="Gaffney P.M."/>
            <person name="Wang S."/>
            <person name="Luo L."/>
            <person name="She Z."/>
            <person name="Ming Y."/>
            <person name="Huang W."/>
            <person name="Zhang S."/>
            <person name="Huang B."/>
            <person name="Zhang Y."/>
            <person name="Qu T."/>
            <person name="Ni P."/>
            <person name="Miao G."/>
            <person name="Wang J."/>
            <person name="Wang Q."/>
            <person name="Steinberg C.E."/>
            <person name="Wang H."/>
            <person name="Li N."/>
            <person name="Qian L."/>
            <person name="Zhang G."/>
            <person name="Li Y."/>
            <person name="Yang H."/>
            <person name="Liu X."/>
            <person name="Wang J."/>
            <person name="Yin Y."/>
            <person name="Wang J."/>
        </authorList>
    </citation>
    <scope>NUCLEOTIDE SEQUENCE [LARGE SCALE GENOMIC DNA]</scope>
    <source>
        <strain evidence="2">05x7-T-G4-1.051#20</strain>
    </source>
</reference>
<dbReference type="PROSITE" id="PS50095">
    <property type="entry name" value="PLAT"/>
    <property type="match status" value="1"/>
</dbReference>
<name>K1QYG6_MAGGI</name>
<comment type="caution">
    <text evidence="1">Lacks conserved residue(s) required for the propagation of feature annotation.</text>
</comment>